<keyword evidence="2 6" id="KW-0805">Transcription regulation</keyword>
<dbReference type="InterPro" id="IPR014284">
    <property type="entry name" value="RNA_pol_sigma-70_dom"/>
</dbReference>
<dbReference type="InterPro" id="IPR039425">
    <property type="entry name" value="RNA_pol_sigma-70-like"/>
</dbReference>
<evidence type="ECO:0000313" key="10">
    <source>
        <dbReference type="EMBL" id="PZF75710.1"/>
    </source>
</evidence>
<dbReference type="SUPFAM" id="SSF88659">
    <property type="entry name" value="Sigma3 and sigma4 domains of RNA polymerase sigma factors"/>
    <property type="match status" value="1"/>
</dbReference>
<dbReference type="GO" id="GO:0016987">
    <property type="term" value="F:sigma factor activity"/>
    <property type="evidence" value="ECO:0007669"/>
    <property type="project" value="UniProtKB-KW"/>
</dbReference>
<feature type="domain" description="RNA polymerase sigma factor 70 region 4 type 2" evidence="9">
    <location>
        <begin position="124"/>
        <end position="175"/>
    </location>
</feature>
<dbReference type="InterPro" id="IPR013249">
    <property type="entry name" value="RNA_pol_sigma70_r4_t2"/>
</dbReference>
<dbReference type="SUPFAM" id="SSF88946">
    <property type="entry name" value="Sigma2 domain of RNA polymerase sigma factors"/>
    <property type="match status" value="1"/>
</dbReference>
<dbReference type="PANTHER" id="PTHR43133:SF25">
    <property type="entry name" value="RNA POLYMERASE SIGMA FACTOR RFAY-RELATED"/>
    <property type="match status" value="1"/>
</dbReference>
<feature type="domain" description="RNA polymerase sigma-70 region 2" evidence="8">
    <location>
        <begin position="36"/>
        <end position="97"/>
    </location>
</feature>
<dbReference type="PROSITE" id="PS01063">
    <property type="entry name" value="SIGMA70_ECF"/>
    <property type="match status" value="1"/>
</dbReference>
<dbReference type="CDD" id="cd06171">
    <property type="entry name" value="Sigma70_r4"/>
    <property type="match status" value="1"/>
</dbReference>
<reference evidence="11" key="1">
    <citation type="submission" date="2018-06" db="EMBL/GenBank/DDBJ databases">
        <title>Aestuariibacter litoralis strain KCTC 52945T.</title>
        <authorList>
            <person name="Li X."/>
            <person name="Salam N."/>
            <person name="Li J.-L."/>
            <person name="Chen Y.-M."/>
            <person name="Yang Z.-W."/>
            <person name="Zhang L.-Y."/>
            <person name="Han M.-X."/>
            <person name="Xiao M."/>
            <person name="Li W.-J."/>
        </authorList>
    </citation>
    <scope>NUCLEOTIDE SEQUENCE [LARGE SCALE GENOMIC DNA]</scope>
    <source>
        <strain evidence="11">KCTC 52945</strain>
    </source>
</reference>
<dbReference type="GO" id="GO:0006352">
    <property type="term" value="P:DNA-templated transcription initiation"/>
    <property type="evidence" value="ECO:0007669"/>
    <property type="project" value="InterPro"/>
</dbReference>
<protein>
    <recommendedName>
        <fullName evidence="6">RNA polymerase sigma factor</fullName>
    </recommendedName>
</protein>
<evidence type="ECO:0000256" key="7">
    <source>
        <dbReference type="SAM" id="MobiDB-lite"/>
    </source>
</evidence>
<evidence type="ECO:0000256" key="1">
    <source>
        <dbReference type="ARBA" id="ARBA00010641"/>
    </source>
</evidence>
<dbReference type="Pfam" id="PF04542">
    <property type="entry name" value="Sigma70_r2"/>
    <property type="match status" value="1"/>
</dbReference>
<comment type="caution">
    <text evidence="10">The sequence shown here is derived from an EMBL/GenBank/DDBJ whole genome shotgun (WGS) entry which is preliminary data.</text>
</comment>
<evidence type="ECO:0000313" key="11">
    <source>
        <dbReference type="Proteomes" id="UP000248795"/>
    </source>
</evidence>
<sequence>MSEPLPAAAQAEASDSRVAEDERRSAFRQGLLAAIPKLRAFALSLAAHADHADDLVQETLMKAWNHQHGFQEGTNLKAWLFTILRNEYFSQLRKRKREVEDADGGYAAGVMTPAGQESQLDMSDLRLALQQLPDDQREAVVLVGASGFSYQEVAEICHVPVGTVKSRVNRARHKLAVLLGHAPTLRAGDEDPSEHK</sequence>
<keyword evidence="4 6" id="KW-0238">DNA-binding</keyword>
<name>A0A2W2AT49_9HYPH</name>
<dbReference type="GO" id="GO:0003677">
    <property type="term" value="F:DNA binding"/>
    <property type="evidence" value="ECO:0007669"/>
    <property type="project" value="UniProtKB-KW"/>
</dbReference>
<accession>A0A2W2AT49</accession>
<dbReference type="RefSeq" id="WP_111199904.1">
    <property type="nucleotide sequence ID" value="NZ_QKVK01000009.1"/>
</dbReference>
<keyword evidence="11" id="KW-1185">Reference proteome</keyword>
<dbReference type="InterPro" id="IPR036388">
    <property type="entry name" value="WH-like_DNA-bd_sf"/>
</dbReference>
<evidence type="ECO:0000256" key="6">
    <source>
        <dbReference type="RuleBase" id="RU000716"/>
    </source>
</evidence>
<dbReference type="PANTHER" id="PTHR43133">
    <property type="entry name" value="RNA POLYMERASE ECF-TYPE SIGMA FACTO"/>
    <property type="match status" value="1"/>
</dbReference>
<dbReference type="NCBIfam" id="TIGR02937">
    <property type="entry name" value="sigma70-ECF"/>
    <property type="match status" value="1"/>
</dbReference>
<keyword evidence="5 6" id="KW-0804">Transcription</keyword>
<evidence type="ECO:0000256" key="2">
    <source>
        <dbReference type="ARBA" id="ARBA00023015"/>
    </source>
</evidence>
<dbReference type="InterPro" id="IPR013324">
    <property type="entry name" value="RNA_pol_sigma_r3/r4-like"/>
</dbReference>
<evidence type="ECO:0000259" key="9">
    <source>
        <dbReference type="Pfam" id="PF08281"/>
    </source>
</evidence>
<evidence type="ECO:0000256" key="3">
    <source>
        <dbReference type="ARBA" id="ARBA00023082"/>
    </source>
</evidence>
<organism evidence="10 11">
    <name type="scientific">Aestuariivirga litoralis</name>
    <dbReference type="NCBI Taxonomy" id="2650924"/>
    <lineage>
        <taxon>Bacteria</taxon>
        <taxon>Pseudomonadati</taxon>
        <taxon>Pseudomonadota</taxon>
        <taxon>Alphaproteobacteria</taxon>
        <taxon>Hyphomicrobiales</taxon>
        <taxon>Aestuariivirgaceae</taxon>
        <taxon>Aestuariivirga</taxon>
    </lineage>
</organism>
<comment type="similarity">
    <text evidence="1 6">Belongs to the sigma-70 factor family. ECF subfamily.</text>
</comment>
<evidence type="ECO:0000256" key="5">
    <source>
        <dbReference type="ARBA" id="ARBA00023163"/>
    </source>
</evidence>
<dbReference type="Gene3D" id="1.10.10.10">
    <property type="entry name" value="Winged helix-like DNA-binding domain superfamily/Winged helix DNA-binding domain"/>
    <property type="match status" value="1"/>
</dbReference>
<dbReference type="AlphaFoldDB" id="A0A2W2AT49"/>
<dbReference type="Proteomes" id="UP000248795">
    <property type="component" value="Unassembled WGS sequence"/>
</dbReference>
<proteinExistence type="inferred from homology"/>
<dbReference type="InterPro" id="IPR007627">
    <property type="entry name" value="RNA_pol_sigma70_r2"/>
</dbReference>
<keyword evidence="3 6" id="KW-0731">Sigma factor</keyword>
<dbReference type="Pfam" id="PF08281">
    <property type="entry name" value="Sigma70_r4_2"/>
    <property type="match status" value="1"/>
</dbReference>
<dbReference type="NCBIfam" id="NF009199">
    <property type="entry name" value="PRK12547.1"/>
    <property type="match status" value="1"/>
</dbReference>
<evidence type="ECO:0000259" key="8">
    <source>
        <dbReference type="Pfam" id="PF04542"/>
    </source>
</evidence>
<dbReference type="InterPro" id="IPR013325">
    <property type="entry name" value="RNA_pol_sigma_r2"/>
</dbReference>
<dbReference type="Gene3D" id="1.10.1740.10">
    <property type="match status" value="1"/>
</dbReference>
<feature type="region of interest" description="Disordered" evidence="7">
    <location>
        <begin position="1"/>
        <end position="20"/>
    </location>
</feature>
<evidence type="ECO:0000256" key="4">
    <source>
        <dbReference type="ARBA" id="ARBA00023125"/>
    </source>
</evidence>
<dbReference type="EMBL" id="QKVK01000009">
    <property type="protein sequence ID" value="PZF75710.1"/>
    <property type="molecule type" value="Genomic_DNA"/>
</dbReference>
<dbReference type="InterPro" id="IPR000838">
    <property type="entry name" value="RNA_pol_sigma70_ECF_CS"/>
</dbReference>
<gene>
    <name evidence="10" type="ORF">DK847_17890</name>
</gene>